<organism evidence="8 9">
    <name type="scientific">Ziziphus jujuba var. spinosa</name>
    <dbReference type="NCBI Taxonomy" id="714518"/>
    <lineage>
        <taxon>Eukaryota</taxon>
        <taxon>Viridiplantae</taxon>
        <taxon>Streptophyta</taxon>
        <taxon>Embryophyta</taxon>
        <taxon>Tracheophyta</taxon>
        <taxon>Spermatophyta</taxon>
        <taxon>Magnoliopsida</taxon>
        <taxon>eudicotyledons</taxon>
        <taxon>Gunneridae</taxon>
        <taxon>Pentapetalae</taxon>
        <taxon>rosids</taxon>
        <taxon>fabids</taxon>
        <taxon>Rosales</taxon>
        <taxon>Rhamnaceae</taxon>
        <taxon>Paliureae</taxon>
        <taxon>Ziziphus</taxon>
    </lineage>
</organism>
<evidence type="ECO:0000256" key="1">
    <source>
        <dbReference type="ARBA" id="ARBA00004613"/>
    </source>
</evidence>
<evidence type="ECO:0000313" key="9">
    <source>
        <dbReference type="Proteomes" id="UP000813462"/>
    </source>
</evidence>
<evidence type="ECO:0000256" key="3">
    <source>
        <dbReference type="ARBA" id="ARBA00022473"/>
    </source>
</evidence>
<name>A0A978UW61_ZIZJJ</name>
<comment type="caution">
    <text evidence="8">The sequence shown here is derived from an EMBL/GenBank/DDBJ whole genome shotgun (WGS) entry which is preliminary data.</text>
</comment>
<dbReference type="AlphaFoldDB" id="A0A978UW61"/>
<protein>
    <recommendedName>
        <fullName evidence="7">Epidermal patterning factor-like protein</fullName>
    </recommendedName>
</protein>
<keyword evidence="6" id="KW-1015">Disulfide bond</keyword>
<dbReference type="Proteomes" id="UP000813462">
    <property type="component" value="Unassembled WGS sequence"/>
</dbReference>
<comment type="similarity">
    <text evidence="2 7">Belongs to the plant cysteine rich small secretory peptide family. Epidermal patterning factor subfamily.</text>
</comment>
<dbReference type="PANTHER" id="PTHR33109:SF74">
    <property type="entry name" value="EPIDERMAL PATTERNING FACTOR-LIKE PROTEIN"/>
    <property type="match status" value="1"/>
</dbReference>
<accession>A0A978UW61</accession>
<reference evidence="8" key="1">
    <citation type="journal article" date="2021" name="Front. Plant Sci.">
        <title>Chromosome-Scale Genome Assembly for Chinese Sour Jujube and Insights Into Its Genome Evolution and Domestication Signature.</title>
        <authorList>
            <person name="Shen L.-Y."/>
            <person name="Luo H."/>
            <person name="Wang X.-L."/>
            <person name="Wang X.-M."/>
            <person name="Qiu X.-J."/>
            <person name="Liu H."/>
            <person name="Zhou S.-S."/>
            <person name="Jia K.-H."/>
            <person name="Nie S."/>
            <person name="Bao Y.-T."/>
            <person name="Zhang R.-G."/>
            <person name="Yun Q.-Z."/>
            <person name="Chai Y.-H."/>
            <person name="Lu J.-Y."/>
            <person name="Li Y."/>
            <person name="Zhao S.-W."/>
            <person name="Mao J.-F."/>
            <person name="Jia S.-G."/>
            <person name="Mao Y.-M."/>
        </authorList>
    </citation>
    <scope>NUCLEOTIDE SEQUENCE</scope>
    <source>
        <strain evidence="8">AT0</strain>
        <tissue evidence="8">Leaf</tissue>
    </source>
</reference>
<keyword evidence="5 7" id="KW-0732">Signal</keyword>
<evidence type="ECO:0000256" key="5">
    <source>
        <dbReference type="ARBA" id="ARBA00022729"/>
    </source>
</evidence>
<feature type="signal peptide" evidence="7">
    <location>
        <begin position="1"/>
        <end position="21"/>
    </location>
</feature>
<dbReference type="GO" id="GO:0010052">
    <property type="term" value="P:guard cell differentiation"/>
    <property type="evidence" value="ECO:0007669"/>
    <property type="project" value="UniProtKB-UniRule"/>
</dbReference>
<gene>
    <name evidence="8" type="ORF">FEM48_Zijuj08G0013300</name>
</gene>
<keyword evidence="4 7" id="KW-0964">Secreted</keyword>
<keyword evidence="3 7" id="KW-0217">Developmental protein</keyword>
<evidence type="ECO:0000256" key="2">
    <source>
        <dbReference type="ARBA" id="ARBA00008127"/>
    </source>
</evidence>
<dbReference type="PANTHER" id="PTHR33109">
    <property type="entry name" value="EPIDERMAL PATTERNING FACTOR-LIKE PROTEIN 4"/>
    <property type="match status" value="1"/>
</dbReference>
<dbReference type="Pfam" id="PF17181">
    <property type="entry name" value="EPF"/>
    <property type="match status" value="1"/>
</dbReference>
<comment type="subcellular location">
    <subcellularLocation>
        <location evidence="1 7">Secreted</location>
    </subcellularLocation>
</comment>
<dbReference type="EMBL" id="JAEACU010000008">
    <property type="protein sequence ID" value="KAH7519227.1"/>
    <property type="molecule type" value="Genomic_DNA"/>
</dbReference>
<evidence type="ECO:0000313" key="8">
    <source>
        <dbReference type="EMBL" id="KAH7519227.1"/>
    </source>
</evidence>
<evidence type="ECO:0000256" key="6">
    <source>
        <dbReference type="ARBA" id="ARBA00023157"/>
    </source>
</evidence>
<evidence type="ECO:0000256" key="7">
    <source>
        <dbReference type="RuleBase" id="RU367102"/>
    </source>
</evidence>
<comment type="function">
    <text evidence="7">Controls stomatal patterning.</text>
</comment>
<evidence type="ECO:0000256" key="4">
    <source>
        <dbReference type="ARBA" id="ARBA00022525"/>
    </source>
</evidence>
<proteinExistence type="inferred from homology"/>
<sequence length="121" mass="13652">MKRRMCYILMALLAGWVSVISRPFPSDIVAHRQDQISHPPQAAFDSTQGLESKEIAYGKEEEYRRQSRLGSKPPNCENKCQGCVPCFPVQIPTTTDHIGVQNSNYEPEGWKCKCGSSFFNP</sequence>
<dbReference type="GO" id="GO:0005576">
    <property type="term" value="C:extracellular region"/>
    <property type="evidence" value="ECO:0007669"/>
    <property type="project" value="UniProtKB-SubCell"/>
</dbReference>
<dbReference type="InterPro" id="IPR039455">
    <property type="entry name" value="EPFL"/>
</dbReference>
<feature type="chain" id="PRO_5038163949" description="Epidermal patterning factor-like protein" evidence="7">
    <location>
        <begin position="22"/>
        <end position="121"/>
    </location>
</feature>